<evidence type="ECO:0000259" key="8">
    <source>
        <dbReference type="PROSITE" id="PS51779"/>
    </source>
</evidence>
<dbReference type="InterPro" id="IPR000184">
    <property type="entry name" value="Bac_surfAg_D15"/>
</dbReference>
<evidence type="ECO:0000313" key="9">
    <source>
        <dbReference type="EMBL" id="MDR6238072.1"/>
    </source>
</evidence>
<dbReference type="Pfam" id="PF07244">
    <property type="entry name" value="POTRA"/>
    <property type="match status" value="4"/>
</dbReference>
<name>A0AAE3XKG3_9BACT</name>
<organism evidence="9 10">
    <name type="scientific">Aureibacter tunicatorum</name>
    <dbReference type="NCBI Taxonomy" id="866807"/>
    <lineage>
        <taxon>Bacteria</taxon>
        <taxon>Pseudomonadati</taxon>
        <taxon>Bacteroidota</taxon>
        <taxon>Cytophagia</taxon>
        <taxon>Cytophagales</taxon>
        <taxon>Persicobacteraceae</taxon>
        <taxon>Aureibacter</taxon>
    </lineage>
</organism>
<dbReference type="EMBL" id="JAVDQD010000001">
    <property type="protein sequence ID" value="MDR6238072.1"/>
    <property type="molecule type" value="Genomic_DNA"/>
</dbReference>
<keyword evidence="3" id="KW-0812">Transmembrane</keyword>
<evidence type="ECO:0000256" key="4">
    <source>
        <dbReference type="ARBA" id="ARBA00022729"/>
    </source>
</evidence>
<feature type="domain" description="POTRA" evidence="8">
    <location>
        <begin position="49"/>
        <end position="123"/>
    </location>
</feature>
<dbReference type="PIRSF" id="PIRSF006076">
    <property type="entry name" value="OM_assembly_OMP85"/>
    <property type="match status" value="1"/>
</dbReference>
<dbReference type="InterPro" id="IPR039910">
    <property type="entry name" value="D15-like"/>
</dbReference>
<proteinExistence type="predicted"/>
<evidence type="ECO:0000256" key="6">
    <source>
        <dbReference type="ARBA" id="ARBA00023136"/>
    </source>
</evidence>
<keyword evidence="7" id="KW-0998">Cell outer membrane</keyword>
<keyword evidence="4" id="KW-0732">Signal</keyword>
<evidence type="ECO:0000256" key="5">
    <source>
        <dbReference type="ARBA" id="ARBA00022737"/>
    </source>
</evidence>
<dbReference type="Gene3D" id="3.10.20.310">
    <property type="entry name" value="membrane protein fhac"/>
    <property type="match status" value="5"/>
</dbReference>
<gene>
    <name evidence="9" type="ORF">HNQ88_001048</name>
</gene>
<feature type="domain" description="POTRA" evidence="8">
    <location>
        <begin position="425"/>
        <end position="500"/>
    </location>
</feature>
<evidence type="ECO:0000256" key="7">
    <source>
        <dbReference type="ARBA" id="ARBA00023237"/>
    </source>
</evidence>
<dbReference type="Proteomes" id="UP001185092">
    <property type="component" value="Unassembled WGS sequence"/>
</dbReference>
<dbReference type="InterPro" id="IPR034746">
    <property type="entry name" value="POTRA"/>
</dbReference>
<dbReference type="RefSeq" id="WP_309937541.1">
    <property type="nucleotide sequence ID" value="NZ_AP025305.1"/>
</dbReference>
<keyword evidence="2" id="KW-1134">Transmembrane beta strand</keyword>
<dbReference type="InterPro" id="IPR010827">
    <property type="entry name" value="BamA/TamA_POTRA"/>
</dbReference>
<dbReference type="GO" id="GO:0071709">
    <property type="term" value="P:membrane assembly"/>
    <property type="evidence" value="ECO:0007669"/>
    <property type="project" value="InterPro"/>
</dbReference>
<evidence type="ECO:0000256" key="1">
    <source>
        <dbReference type="ARBA" id="ARBA00004370"/>
    </source>
</evidence>
<keyword evidence="6" id="KW-0472">Membrane</keyword>
<keyword evidence="10" id="KW-1185">Reference proteome</keyword>
<dbReference type="Pfam" id="PF01103">
    <property type="entry name" value="Omp85"/>
    <property type="match status" value="1"/>
</dbReference>
<dbReference type="GO" id="GO:0019867">
    <property type="term" value="C:outer membrane"/>
    <property type="evidence" value="ECO:0007669"/>
    <property type="project" value="InterPro"/>
</dbReference>
<dbReference type="PANTHER" id="PTHR12815:SF47">
    <property type="entry name" value="TRANSLOCATION AND ASSEMBLY MODULE SUBUNIT TAMA"/>
    <property type="match status" value="1"/>
</dbReference>
<dbReference type="PROSITE" id="PS51779">
    <property type="entry name" value="POTRA"/>
    <property type="match status" value="2"/>
</dbReference>
<comment type="caution">
    <text evidence="9">The sequence shown here is derived from an EMBL/GenBank/DDBJ whole genome shotgun (WGS) entry which is preliminary data.</text>
</comment>
<dbReference type="AlphaFoldDB" id="A0AAE3XKG3"/>
<comment type="subcellular location">
    <subcellularLocation>
        <location evidence="1">Membrane</location>
    </subcellularLocation>
</comment>
<accession>A0AAE3XKG3</accession>
<protein>
    <submittedName>
        <fullName evidence="9">Outer membrane protein insertion porin family</fullName>
    </submittedName>
</protein>
<reference evidence="9" key="1">
    <citation type="submission" date="2023-07" db="EMBL/GenBank/DDBJ databases">
        <title>Genomic Encyclopedia of Type Strains, Phase IV (KMG-IV): sequencing the most valuable type-strain genomes for metagenomic binning, comparative biology and taxonomic classification.</title>
        <authorList>
            <person name="Goeker M."/>
        </authorList>
    </citation>
    <scope>NUCLEOTIDE SEQUENCE</scope>
    <source>
        <strain evidence="9">DSM 26174</strain>
    </source>
</reference>
<dbReference type="PANTHER" id="PTHR12815">
    <property type="entry name" value="SORTING AND ASSEMBLY MACHINERY SAMM50 PROTEIN FAMILY MEMBER"/>
    <property type="match status" value="1"/>
</dbReference>
<dbReference type="InterPro" id="IPR023707">
    <property type="entry name" value="OM_assembly_BamA"/>
</dbReference>
<dbReference type="Gene3D" id="2.40.160.50">
    <property type="entry name" value="membrane protein fhac: a member of the omp85/tpsb transporter family"/>
    <property type="match status" value="1"/>
</dbReference>
<evidence type="ECO:0000313" key="10">
    <source>
        <dbReference type="Proteomes" id="UP001185092"/>
    </source>
</evidence>
<evidence type="ECO:0000256" key="3">
    <source>
        <dbReference type="ARBA" id="ARBA00022692"/>
    </source>
</evidence>
<sequence>MRNLIICFIFIIFSLDSIAQVGYRNRLGVGSGNTQTDQNKIDYSNPKEYEIADIEVKGLETLNKSALISLSGLKVGDRIKLPGEKISSAIKKLWKHGIIGNVSINVDKVEDGKVWLVIELTERPRLTRINITGVSKSQQKELKEDVSLVRGRVLTDAIKKNTELAVKKYFVNKGFLNTKVVLTQEKDTLVANGVKVNVKVDKGHKVHINEIYFSGVEDLDESTLKRKMKKTKEKVRVRIFEDMARGLLSINSKELKTFFSESYEADWKQIKKYINDNVKLNFFNASKFVGKEYENDKDALIAFYNHKGYRDAAIVKDTVYLDKNENVIIDIEIYEGRKYFFRDIKWVGNFVYSDEQLDRVLGVEKGDVYDLELINKKLQFNPTDQDISGLYMDNGYLASRIEPVEVRVEGDSIDVEMRIYEGKQFTINNVVVRGNDRTNDHVIYRELRTRPGDLFSRNQIIRTQRELSQLGYFDPEQITPNVNPNMNDNTVEIEWDVVERPSDQIELSGGWGGSFGFIGTLGLTFNNFSLRNILNKEAWHPLPTGDGQKLSVRAQANGVQYQSYSMSFQEPWLGGKKPQSFSVSGTYSIQRGYNPTTARYDAGSLIMKGFSVGLGKRIKWPDDYFTLSHSISYYQYVLNEFVADYRLGFNNGISNNFSYNIALSRNSIDQPMYPRAGSQFTIGLTLTPPYSLFNDKDYASLDPEDRYNKVEFYKVLFDLKQYQKVVGNLVLEAKAHFGFIGNYKATTPIGPFERFVMGGSGLAGQSYIIGYDVISLRGYEDASILPRESDPKDPSNYIEGGTSFVKFGAELRYPLSLSPTATIYVLGFLEGGNNWANIKEFNTFDLYKSAGFGARIFMPAFGLIGIDWGYGFDTLPGRTSPSGSQFHFTIGQQFK</sequence>
<keyword evidence="5" id="KW-0677">Repeat</keyword>
<evidence type="ECO:0000256" key="2">
    <source>
        <dbReference type="ARBA" id="ARBA00022452"/>
    </source>
</evidence>